<evidence type="ECO:0000256" key="2">
    <source>
        <dbReference type="ARBA" id="ARBA00023315"/>
    </source>
</evidence>
<evidence type="ECO:0000259" key="3">
    <source>
        <dbReference type="PROSITE" id="PS51186"/>
    </source>
</evidence>
<gene>
    <name evidence="4" type="ORF">ABID16_003588</name>
</gene>
<keyword evidence="2" id="KW-0012">Acyltransferase</keyword>
<organism evidence="4 5">
    <name type="scientific">Rhizobium aquaticum</name>
    <dbReference type="NCBI Taxonomy" id="1549636"/>
    <lineage>
        <taxon>Bacteria</taxon>
        <taxon>Pseudomonadati</taxon>
        <taxon>Pseudomonadota</taxon>
        <taxon>Alphaproteobacteria</taxon>
        <taxon>Hyphomicrobiales</taxon>
        <taxon>Rhizobiaceae</taxon>
        <taxon>Rhizobium/Agrobacterium group</taxon>
        <taxon>Rhizobium</taxon>
    </lineage>
</organism>
<dbReference type="Proteomes" id="UP001549047">
    <property type="component" value="Unassembled WGS sequence"/>
</dbReference>
<dbReference type="Gene3D" id="3.40.630.30">
    <property type="match status" value="1"/>
</dbReference>
<evidence type="ECO:0000256" key="1">
    <source>
        <dbReference type="ARBA" id="ARBA00022679"/>
    </source>
</evidence>
<dbReference type="PROSITE" id="PS51186">
    <property type="entry name" value="GNAT"/>
    <property type="match status" value="1"/>
</dbReference>
<name>A0ABV2J5J0_9HYPH</name>
<proteinExistence type="predicted"/>
<dbReference type="SUPFAM" id="SSF55729">
    <property type="entry name" value="Acyl-CoA N-acyltransferases (Nat)"/>
    <property type="match status" value="1"/>
</dbReference>
<dbReference type="InterPro" id="IPR000182">
    <property type="entry name" value="GNAT_dom"/>
</dbReference>
<keyword evidence="5" id="KW-1185">Reference proteome</keyword>
<feature type="domain" description="N-acetyltransferase" evidence="3">
    <location>
        <begin position="3"/>
        <end position="158"/>
    </location>
</feature>
<comment type="caution">
    <text evidence="4">The sequence shown here is derived from an EMBL/GenBank/DDBJ whole genome shotgun (WGS) entry which is preliminary data.</text>
</comment>
<evidence type="ECO:0000313" key="5">
    <source>
        <dbReference type="Proteomes" id="UP001549047"/>
    </source>
</evidence>
<dbReference type="InterPro" id="IPR016181">
    <property type="entry name" value="Acyl_CoA_acyltransferase"/>
</dbReference>
<dbReference type="EMBL" id="JBEPMB010000006">
    <property type="protein sequence ID" value="MET3615245.1"/>
    <property type="molecule type" value="Genomic_DNA"/>
</dbReference>
<dbReference type="RefSeq" id="WP_354557720.1">
    <property type="nucleotide sequence ID" value="NZ_JBEPMB010000006.1"/>
</dbReference>
<accession>A0ABV2J5J0</accession>
<evidence type="ECO:0000313" key="4">
    <source>
        <dbReference type="EMBL" id="MET3615245.1"/>
    </source>
</evidence>
<sequence length="159" mass="17930">MPATIRKATIADTPTIFRFICELAEFERAAEKVETSIEQLEKTVFGSDAVVDALICEEAGEPLAFALWYYTFSTWQGRPGIYLEDLYVTPAARGRGIGTMILKHLANFALENDYGRFEWSVLDWNTPAIRTYDATGAKPQSEWIRYRLSGDELASFAKS</sequence>
<dbReference type="InterPro" id="IPR051016">
    <property type="entry name" value="Diverse_Substrate_AcTransf"/>
</dbReference>
<dbReference type="PANTHER" id="PTHR10545:SF29">
    <property type="entry name" value="GH14572P-RELATED"/>
    <property type="match status" value="1"/>
</dbReference>
<dbReference type="CDD" id="cd04301">
    <property type="entry name" value="NAT_SF"/>
    <property type="match status" value="1"/>
</dbReference>
<protein>
    <submittedName>
        <fullName evidence="4">GNAT superfamily N-acetyltransferase</fullName>
    </submittedName>
</protein>
<dbReference type="PANTHER" id="PTHR10545">
    <property type="entry name" value="DIAMINE N-ACETYLTRANSFERASE"/>
    <property type="match status" value="1"/>
</dbReference>
<dbReference type="Pfam" id="PF00583">
    <property type="entry name" value="Acetyltransf_1"/>
    <property type="match status" value="1"/>
</dbReference>
<keyword evidence="1" id="KW-0808">Transferase</keyword>
<reference evidence="4 5" key="1">
    <citation type="submission" date="2024-06" db="EMBL/GenBank/DDBJ databases">
        <title>Genomic Encyclopedia of Type Strains, Phase IV (KMG-IV): sequencing the most valuable type-strain genomes for metagenomic binning, comparative biology and taxonomic classification.</title>
        <authorList>
            <person name="Goeker M."/>
        </authorList>
    </citation>
    <scope>NUCLEOTIDE SEQUENCE [LARGE SCALE GENOMIC DNA]</scope>
    <source>
        <strain evidence="4 5">DSM 29780</strain>
    </source>
</reference>